<evidence type="ECO:0000313" key="6">
    <source>
        <dbReference type="EMBL" id="ALM75089.1"/>
    </source>
</evidence>
<dbReference type="STRING" id="55802.TBCH5v1_1155"/>
<dbReference type="Gene3D" id="3.20.20.80">
    <property type="entry name" value="Glycosidases"/>
    <property type="match status" value="1"/>
</dbReference>
<proteinExistence type="inferred from homology"/>
<name>A0A0S1XBC4_THEBA</name>
<dbReference type="PANTHER" id="PTHR10353">
    <property type="entry name" value="GLYCOSYL HYDROLASE"/>
    <property type="match status" value="1"/>
</dbReference>
<evidence type="ECO:0000256" key="5">
    <source>
        <dbReference type="RuleBase" id="RU003690"/>
    </source>
</evidence>
<dbReference type="PANTHER" id="PTHR10353:SF209">
    <property type="entry name" value="GALACTOLIPID GALACTOSYLTRANSFERASE SFR2, CHLOROPLASTIC"/>
    <property type="match status" value="1"/>
</dbReference>
<dbReference type="InterPro" id="IPR017853">
    <property type="entry name" value="GH"/>
</dbReference>
<evidence type="ECO:0000256" key="4">
    <source>
        <dbReference type="PROSITE-ProRule" id="PRU10055"/>
    </source>
</evidence>
<evidence type="ECO:0000256" key="1">
    <source>
        <dbReference type="ARBA" id="ARBA00010838"/>
    </source>
</evidence>
<dbReference type="Pfam" id="PF00232">
    <property type="entry name" value="Glyco_hydro_1"/>
    <property type="match status" value="1"/>
</dbReference>
<protein>
    <submittedName>
        <fullName evidence="6">Beta-glucosidase</fullName>
        <ecNumber evidence="6">3.2.1.21</ecNumber>
    </submittedName>
</protein>
<dbReference type="GO" id="GO:0008422">
    <property type="term" value="F:beta-glucosidase activity"/>
    <property type="evidence" value="ECO:0007669"/>
    <property type="project" value="UniProtKB-EC"/>
</dbReference>
<organism evidence="6 7">
    <name type="scientific">Thermococcus barophilus</name>
    <dbReference type="NCBI Taxonomy" id="55802"/>
    <lineage>
        <taxon>Archaea</taxon>
        <taxon>Methanobacteriati</taxon>
        <taxon>Methanobacteriota</taxon>
        <taxon>Thermococci</taxon>
        <taxon>Thermococcales</taxon>
        <taxon>Thermococcaceae</taxon>
        <taxon>Thermococcus</taxon>
    </lineage>
</organism>
<feature type="active site" description="Nucleophile" evidence="4">
    <location>
        <position position="323"/>
    </location>
</feature>
<dbReference type="PROSITE" id="PS00572">
    <property type="entry name" value="GLYCOSYL_HYDROL_F1_1"/>
    <property type="match status" value="1"/>
</dbReference>
<keyword evidence="3 6" id="KW-0326">Glycosidase</keyword>
<gene>
    <name evidence="6" type="ORF">TBCH5v1_1155</name>
</gene>
<dbReference type="SUPFAM" id="SSF51445">
    <property type="entry name" value="(Trans)glycosidases"/>
    <property type="match status" value="1"/>
</dbReference>
<dbReference type="AlphaFoldDB" id="A0A0S1XBC4"/>
<dbReference type="EC" id="3.2.1.21" evidence="6"/>
<dbReference type="RefSeq" id="WP_056935007.1">
    <property type="nucleotide sequence ID" value="NZ_CP013050.1"/>
</dbReference>
<dbReference type="PRINTS" id="PR00131">
    <property type="entry name" value="GLHYDRLASE1"/>
</dbReference>
<keyword evidence="2 6" id="KW-0378">Hydrolase</keyword>
<dbReference type="InterPro" id="IPR018120">
    <property type="entry name" value="Glyco_hydro_1_AS"/>
</dbReference>
<dbReference type="EMBL" id="CP013050">
    <property type="protein sequence ID" value="ALM75089.1"/>
    <property type="molecule type" value="Genomic_DNA"/>
</dbReference>
<sequence length="420" mass="49287">MGSCNVKISDHFIFGTATSSYQIEGDNIWSDWWYWAEKGRLPKAGKACNHWELYKEDIELMASLNYPAYRFSVEWARIFPEEGKLNESALERYQDIIDLLNKKGITPMLTVHHFTLPMWFALKGGFEKEENLKYWEEYVSVIAELKGVELVATFNEPMVYVVAGYLMGMWPPFKKNSPKAGKVAANLINAHAIAYEILHGRFKVGIVKNYQHFIPATNSKRDKEAKDRVDYLFNWAFIDGIFHGSYESFMKKYKVNESDLDFIGINYYNIQKVKKSWNPLNPFIAEDASVSRKTDMGWSVYPKGIYEGIKAFSRYEKPMYITENGIATLDDGWRIEFIIQHLQYVHKAIREDLDINGYFYWSLMDNYEWAEGFRPRFGLVEIDYETFERKPRKSAYVYGEIAKRKEISDELLEKYGLREL</sequence>
<dbReference type="InterPro" id="IPR001360">
    <property type="entry name" value="Glyco_hydro_1"/>
</dbReference>
<dbReference type="GeneID" id="26136415"/>
<comment type="similarity">
    <text evidence="1 5">Belongs to the glycosyl hydrolase 1 family.</text>
</comment>
<evidence type="ECO:0000313" key="7">
    <source>
        <dbReference type="Proteomes" id="UP000066042"/>
    </source>
</evidence>
<dbReference type="Proteomes" id="UP000066042">
    <property type="component" value="Chromosome"/>
</dbReference>
<evidence type="ECO:0000256" key="2">
    <source>
        <dbReference type="ARBA" id="ARBA00022801"/>
    </source>
</evidence>
<evidence type="ECO:0000256" key="3">
    <source>
        <dbReference type="ARBA" id="ARBA00023295"/>
    </source>
</evidence>
<dbReference type="GO" id="GO:0005975">
    <property type="term" value="P:carbohydrate metabolic process"/>
    <property type="evidence" value="ECO:0007669"/>
    <property type="project" value="InterPro"/>
</dbReference>
<dbReference type="PATRIC" id="fig|55802.8.peg.1140"/>
<accession>A0A0S1XBC4</accession>
<reference evidence="6 7" key="1">
    <citation type="journal article" date="2016" name="Genome Announc.">
        <title>Complete genome sequence of the hyperthermophilic and piezophilic archaeon Thermococcus barophilus Ch5, capable of growth at the expense of hydrogenogenesis from carbon monoxide and formate.</title>
        <authorList>
            <person name="Oger P."/>
            <person name="Sokolova T.G."/>
            <person name="Kozhevnikova D.A."/>
            <person name="Taranov E.A."/>
            <person name="Vannier P."/>
            <person name="Lee H.S."/>
            <person name="Kwon K.K."/>
            <person name="Kang S.G."/>
            <person name="Lee J.H."/>
            <person name="Bonch-Osmolovskaya E.A."/>
            <person name="Lebedinsky A.V."/>
        </authorList>
    </citation>
    <scope>NUCLEOTIDE SEQUENCE [LARGE SCALE GENOMIC DNA]</scope>
    <source>
        <strain evidence="7">Ch5</strain>
    </source>
</reference>